<dbReference type="InterPro" id="IPR023146">
    <property type="entry name" value="YfbU_alpha-helical_sf"/>
</dbReference>
<dbReference type="InterPro" id="IPR005587">
    <property type="entry name" value="UPF0304_YfbU"/>
</dbReference>
<organism evidence="1 2">
    <name type="scientific">Rhizobium tubonense</name>
    <dbReference type="NCBI Taxonomy" id="484088"/>
    <lineage>
        <taxon>Bacteria</taxon>
        <taxon>Pseudomonadati</taxon>
        <taxon>Pseudomonadota</taxon>
        <taxon>Alphaproteobacteria</taxon>
        <taxon>Hyphomicrobiales</taxon>
        <taxon>Rhizobiaceae</taxon>
        <taxon>Rhizobium/Agrobacterium group</taxon>
        <taxon>Rhizobium</taxon>
    </lineage>
</organism>
<reference evidence="1 2" key="1">
    <citation type="journal article" date="2018" name="Sci. Rep.">
        <title>Rhizobium tumorigenes sp. nov., a novel plant tumorigenic bacterium isolated from cane gall tumors on thornless blackberry.</title>
        <authorList>
            <person name="Kuzmanovi N."/>
            <person name="Smalla K."/>
            <person name="Gronow S."/>
            <person name="PuBawska J."/>
        </authorList>
    </citation>
    <scope>NUCLEOTIDE SEQUENCE [LARGE SCALE GENOMIC DNA]</scope>
    <source>
        <strain evidence="1 2">CCBAU 85046</strain>
    </source>
</reference>
<dbReference type="OrthoDB" id="5589463at2"/>
<proteinExistence type="predicted"/>
<dbReference type="Pfam" id="PF03887">
    <property type="entry name" value="YfbU"/>
    <property type="match status" value="1"/>
</dbReference>
<comment type="caution">
    <text evidence="1">The sequence shown here is derived from an EMBL/GenBank/DDBJ whole genome shotgun (WGS) entry which is preliminary data.</text>
</comment>
<protein>
    <recommendedName>
        <fullName evidence="3">YfbU family protein</fullName>
    </recommendedName>
</protein>
<sequence>MRYMLVCATIEDAKLSDVKLTFAERAILANQFQILEKVDQSHAVDYEQAREIVEKGYEFLYETINAAISTASVPHESSEEVYNILDMFRAAELSASRAGTTSEELSLAFEGFDGNNEDHHFGFAYFVRRRQGKWSELSRHPDNSHAVMLPRYRQMLEMWHSFGKPHEMSEEQLELLAAKR</sequence>
<dbReference type="AlphaFoldDB" id="A0A2W4E6P1"/>
<dbReference type="Gene3D" id="1.10.287.680">
    <property type="entry name" value="Helix hairpin bin"/>
    <property type="match status" value="1"/>
</dbReference>
<evidence type="ECO:0000313" key="1">
    <source>
        <dbReference type="EMBL" id="PZM08053.1"/>
    </source>
</evidence>
<dbReference type="NCBIfam" id="NF003936">
    <property type="entry name" value="PRK05445.1"/>
    <property type="match status" value="1"/>
</dbReference>
<dbReference type="SUPFAM" id="SSF116960">
    <property type="entry name" value="YfbU-like"/>
    <property type="match status" value="1"/>
</dbReference>
<dbReference type="Gene3D" id="1.10.3190.10">
    <property type="entry name" value="yfbu gene product, domain 2"/>
    <property type="match status" value="1"/>
</dbReference>
<evidence type="ECO:0000313" key="2">
    <source>
        <dbReference type="Proteomes" id="UP000248925"/>
    </source>
</evidence>
<gene>
    <name evidence="1" type="ORF">CPY51_30370</name>
</gene>
<dbReference type="InterPro" id="IPR023145">
    <property type="entry name" value="YfbU_helix-hairpin_sf"/>
</dbReference>
<dbReference type="EMBL" id="PCDP01000076">
    <property type="protein sequence ID" value="PZM08053.1"/>
    <property type="molecule type" value="Genomic_DNA"/>
</dbReference>
<keyword evidence="2" id="KW-1185">Reference proteome</keyword>
<dbReference type="Proteomes" id="UP000248925">
    <property type="component" value="Unassembled WGS sequence"/>
</dbReference>
<accession>A0A2W4E6P1</accession>
<evidence type="ECO:0008006" key="3">
    <source>
        <dbReference type="Google" id="ProtNLM"/>
    </source>
</evidence>
<name>A0A2W4E6P1_9HYPH</name>